<feature type="transmembrane region" description="Helical" evidence="1">
    <location>
        <begin position="7"/>
        <end position="24"/>
    </location>
</feature>
<accession>A0ABW2G6G8</accession>
<evidence type="ECO:0000313" key="3">
    <source>
        <dbReference type="EMBL" id="MFC7183812.1"/>
    </source>
</evidence>
<sequence length="76" mass="8052">MGIGGCIILFAIGAILTFGVNWHFSGVDLTVVGIVLMAAGLLGVVVYASVLGRRRVLGGRPVDDVVVEERRYHEGI</sequence>
<evidence type="ECO:0000259" key="2">
    <source>
        <dbReference type="Pfam" id="PF20059"/>
    </source>
</evidence>
<feature type="domain" description="DUF6458" evidence="2">
    <location>
        <begin position="1"/>
        <end position="55"/>
    </location>
</feature>
<organism evidence="3 4">
    <name type="scientific">Kitasatospora paranensis</name>
    <dbReference type="NCBI Taxonomy" id="258053"/>
    <lineage>
        <taxon>Bacteria</taxon>
        <taxon>Bacillati</taxon>
        <taxon>Actinomycetota</taxon>
        <taxon>Actinomycetes</taxon>
        <taxon>Kitasatosporales</taxon>
        <taxon>Streptomycetaceae</taxon>
        <taxon>Kitasatospora</taxon>
    </lineage>
</organism>
<dbReference type="InterPro" id="IPR045597">
    <property type="entry name" value="DUF6458"/>
</dbReference>
<dbReference type="RefSeq" id="WP_345708620.1">
    <property type="nucleotide sequence ID" value="NZ_BAABKV010000001.1"/>
</dbReference>
<dbReference type="EMBL" id="JBHTAJ010000079">
    <property type="protein sequence ID" value="MFC7183812.1"/>
    <property type="molecule type" value="Genomic_DNA"/>
</dbReference>
<protein>
    <submittedName>
        <fullName evidence="3">DUF6458 family protein</fullName>
    </submittedName>
</protein>
<proteinExistence type="predicted"/>
<evidence type="ECO:0000313" key="4">
    <source>
        <dbReference type="Proteomes" id="UP001596435"/>
    </source>
</evidence>
<dbReference type="Pfam" id="PF20059">
    <property type="entry name" value="DUF6458"/>
    <property type="match status" value="1"/>
</dbReference>
<dbReference type="Proteomes" id="UP001596435">
    <property type="component" value="Unassembled WGS sequence"/>
</dbReference>
<keyword evidence="1" id="KW-0472">Membrane</keyword>
<feature type="transmembrane region" description="Helical" evidence="1">
    <location>
        <begin position="30"/>
        <end position="50"/>
    </location>
</feature>
<name>A0ABW2G6G8_9ACTN</name>
<keyword evidence="1" id="KW-0812">Transmembrane</keyword>
<comment type="caution">
    <text evidence="3">The sequence shown here is derived from an EMBL/GenBank/DDBJ whole genome shotgun (WGS) entry which is preliminary data.</text>
</comment>
<keyword evidence="1" id="KW-1133">Transmembrane helix</keyword>
<reference evidence="4" key="1">
    <citation type="journal article" date="2019" name="Int. J. Syst. Evol. Microbiol.">
        <title>The Global Catalogue of Microorganisms (GCM) 10K type strain sequencing project: providing services to taxonomists for standard genome sequencing and annotation.</title>
        <authorList>
            <consortium name="The Broad Institute Genomics Platform"/>
            <consortium name="The Broad Institute Genome Sequencing Center for Infectious Disease"/>
            <person name="Wu L."/>
            <person name="Ma J."/>
        </authorList>
    </citation>
    <scope>NUCLEOTIDE SEQUENCE [LARGE SCALE GENOMIC DNA]</scope>
    <source>
        <strain evidence="4">CGMCC 1.12859</strain>
    </source>
</reference>
<evidence type="ECO:0000256" key="1">
    <source>
        <dbReference type="SAM" id="Phobius"/>
    </source>
</evidence>
<keyword evidence="4" id="KW-1185">Reference proteome</keyword>
<gene>
    <name evidence="3" type="ORF">ACFQMG_30125</name>
</gene>